<keyword evidence="3" id="KW-1185">Reference proteome</keyword>
<feature type="compositionally biased region" description="Basic residues" evidence="1">
    <location>
        <begin position="193"/>
        <end position="207"/>
    </location>
</feature>
<evidence type="ECO:0000256" key="1">
    <source>
        <dbReference type="SAM" id="MobiDB-lite"/>
    </source>
</evidence>
<sequence>MFGLTGGRRQFYGMRWPRKEDGPALPRDPPPTGYRPPNGLIWGHDMSEFCWIMRWPKLLIQTMWSRSMIREFGELFSKHLENIFFDNPHIDPKPRRRRPWPVLKALKGKVGKVAYDPPLGFIDEGSDHDEANSWDAVLQDSDDEESGTYSTAPEFSSKKECVYIPLSAIQTPWWKDVKQTLVSVSNKPRRVRFVVRRPSKVPKRKQIQAKPTSEDDGEDADDEGDDSMDVDPNPLSVVSSGVFSDSGADGNVSEPSEPPNASNLSDMYSLDGIAVLQEHIPEAHFPDNLVVHDPFDVSMGHLRDGPSRPNHKPSSPAAVLYRRVYPAPGAFSRSKSRRNVGHLYLSPENKAGIGHHSVVYAAPFRLPTPLSTFNSASARPGTARIMAKVAIQNEFARELLRNEGEIYDSFPRFMSEEWCGWHLLSPQMQSPVPSVAVTPKFYGYYVPIERPGDSSIPSWRQRSPIMLVEDCGKPITACKLSVDERAECYSLLMRLHFMEYVHNSFKERNILVQPGPLTAPPEARSMKNPSFRVIDFGRTQLWQKHLEKEIKRLVKAGKKREDIDTGTGQNSSIWRSYESEMTQEMWEARTELLFEQLESI</sequence>
<evidence type="ECO:0000313" key="2">
    <source>
        <dbReference type="EMBL" id="CAL1708312.1"/>
    </source>
</evidence>
<dbReference type="Proteomes" id="UP001497453">
    <property type="component" value="Chromosome 4"/>
</dbReference>
<proteinExistence type="predicted"/>
<reference evidence="3" key="1">
    <citation type="submission" date="2024-04" db="EMBL/GenBank/DDBJ databases">
        <authorList>
            <person name="Shaw F."/>
            <person name="Minotto A."/>
        </authorList>
    </citation>
    <scope>NUCLEOTIDE SEQUENCE [LARGE SCALE GENOMIC DNA]</scope>
</reference>
<evidence type="ECO:0000313" key="3">
    <source>
        <dbReference type="Proteomes" id="UP001497453"/>
    </source>
</evidence>
<feature type="region of interest" description="Disordered" evidence="1">
    <location>
        <begin position="193"/>
        <end position="265"/>
    </location>
</feature>
<feature type="compositionally biased region" description="Acidic residues" evidence="1">
    <location>
        <begin position="214"/>
        <end position="229"/>
    </location>
</feature>
<gene>
    <name evidence="2" type="ORF">GFSPODELE1_LOCUS6795</name>
</gene>
<accession>A0ABP1DNK6</accession>
<feature type="compositionally biased region" description="Low complexity" evidence="1">
    <location>
        <begin position="236"/>
        <end position="250"/>
    </location>
</feature>
<dbReference type="EMBL" id="OZ037947">
    <property type="protein sequence ID" value="CAL1708312.1"/>
    <property type="molecule type" value="Genomic_DNA"/>
</dbReference>
<organism evidence="2 3">
    <name type="scientific">Somion occarium</name>
    <dbReference type="NCBI Taxonomy" id="3059160"/>
    <lineage>
        <taxon>Eukaryota</taxon>
        <taxon>Fungi</taxon>
        <taxon>Dikarya</taxon>
        <taxon>Basidiomycota</taxon>
        <taxon>Agaricomycotina</taxon>
        <taxon>Agaricomycetes</taxon>
        <taxon>Polyporales</taxon>
        <taxon>Cerrenaceae</taxon>
        <taxon>Somion</taxon>
    </lineage>
</organism>
<evidence type="ECO:0008006" key="4">
    <source>
        <dbReference type="Google" id="ProtNLM"/>
    </source>
</evidence>
<protein>
    <recommendedName>
        <fullName evidence="4">Protein kinase domain-containing protein</fullName>
    </recommendedName>
</protein>
<name>A0ABP1DNK6_9APHY</name>